<reference evidence="2 3" key="1">
    <citation type="journal article" date="2019" name="Int. J. Syst. Evol. Microbiol.">
        <title>The Global Catalogue of Microorganisms (GCM) 10K type strain sequencing project: providing services to taxonomists for standard genome sequencing and annotation.</title>
        <authorList>
            <consortium name="The Broad Institute Genomics Platform"/>
            <consortium name="The Broad Institute Genome Sequencing Center for Infectious Disease"/>
            <person name="Wu L."/>
            <person name="Ma J."/>
        </authorList>
    </citation>
    <scope>NUCLEOTIDE SEQUENCE [LARGE SCALE GENOMIC DNA]</scope>
    <source>
        <strain evidence="2 3">JCM 9383</strain>
    </source>
</reference>
<dbReference type="GO" id="GO:0008483">
    <property type="term" value="F:transaminase activity"/>
    <property type="evidence" value="ECO:0007669"/>
    <property type="project" value="UniProtKB-KW"/>
</dbReference>
<evidence type="ECO:0000256" key="1">
    <source>
        <dbReference type="ARBA" id="ARBA00009320"/>
    </source>
</evidence>
<dbReference type="RefSeq" id="WP_344686121.1">
    <property type="nucleotide sequence ID" value="NZ_BAAAUX010000040.1"/>
</dbReference>
<dbReference type="SUPFAM" id="SSF56752">
    <property type="entry name" value="D-aminoacid aminotransferase-like PLP-dependent enzymes"/>
    <property type="match status" value="1"/>
</dbReference>
<accession>A0ABN3VPT1</accession>
<dbReference type="PANTHER" id="PTHR42743">
    <property type="entry name" value="AMINO-ACID AMINOTRANSFERASE"/>
    <property type="match status" value="1"/>
</dbReference>
<dbReference type="Pfam" id="PF01063">
    <property type="entry name" value="Aminotran_4"/>
    <property type="match status" value="1"/>
</dbReference>
<comment type="caution">
    <text evidence="2">The sequence shown here is derived from an EMBL/GenBank/DDBJ whole genome shotgun (WGS) entry which is preliminary data.</text>
</comment>
<dbReference type="Gene3D" id="3.30.470.10">
    <property type="match status" value="1"/>
</dbReference>
<keyword evidence="2" id="KW-0808">Transferase</keyword>
<dbReference type="Gene3D" id="3.20.10.10">
    <property type="entry name" value="D-amino Acid Aminotransferase, subunit A, domain 2"/>
    <property type="match status" value="1"/>
</dbReference>
<name>A0ABN3VPT1_9PSEU</name>
<evidence type="ECO:0000313" key="2">
    <source>
        <dbReference type="EMBL" id="GAA2819983.1"/>
    </source>
</evidence>
<dbReference type="InterPro" id="IPR050571">
    <property type="entry name" value="Class-IV_PLP-Dep_Aminotrnsfr"/>
</dbReference>
<dbReference type="Proteomes" id="UP001500979">
    <property type="component" value="Unassembled WGS sequence"/>
</dbReference>
<dbReference type="InterPro" id="IPR043131">
    <property type="entry name" value="BCAT-like_N"/>
</dbReference>
<dbReference type="InterPro" id="IPR001544">
    <property type="entry name" value="Aminotrans_IV"/>
</dbReference>
<protein>
    <submittedName>
        <fullName evidence="2">Aminotransferase class IV family protein</fullName>
    </submittedName>
</protein>
<dbReference type="PANTHER" id="PTHR42743:SF2">
    <property type="entry name" value="AMINODEOXYCHORISMATE LYASE"/>
    <property type="match status" value="1"/>
</dbReference>
<dbReference type="EMBL" id="BAAAUX010000040">
    <property type="protein sequence ID" value="GAA2819983.1"/>
    <property type="molecule type" value="Genomic_DNA"/>
</dbReference>
<keyword evidence="3" id="KW-1185">Reference proteome</keyword>
<keyword evidence="2" id="KW-0032">Aminotransferase</keyword>
<proteinExistence type="inferred from homology"/>
<dbReference type="InterPro" id="IPR036038">
    <property type="entry name" value="Aminotransferase-like"/>
</dbReference>
<organism evidence="2 3">
    <name type="scientific">Saccharopolyspora taberi</name>
    <dbReference type="NCBI Taxonomy" id="60895"/>
    <lineage>
        <taxon>Bacteria</taxon>
        <taxon>Bacillati</taxon>
        <taxon>Actinomycetota</taxon>
        <taxon>Actinomycetes</taxon>
        <taxon>Pseudonocardiales</taxon>
        <taxon>Pseudonocardiaceae</taxon>
        <taxon>Saccharopolyspora</taxon>
    </lineage>
</organism>
<dbReference type="NCBIfam" id="NF006734">
    <property type="entry name" value="PRK09266.1"/>
    <property type="match status" value="1"/>
</dbReference>
<evidence type="ECO:0000313" key="3">
    <source>
        <dbReference type="Proteomes" id="UP001500979"/>
    </source>
</evidence>
<sequence>MELNGVPATLEQIEALALTNYGHFTSMHVEGDQVRGLSLHMRRLTRDCLRLFDVELDTDRVRHYVRHALKDQPQPIVVRVTIYDPAFNLGTVGSDADPQVLITTRAAPSKTPSPLKLRTAVYQRDEPAVKHIGLFGPLRLRRSAQREGFDDVLFLNPDGTVSELATSNVGFVRDGRVVWPRSEYLTGITMTLLNQELDEPVVTEPLTPADLTGMEAAFATNAAVGVRPIASVDDATWPDDHKVLQELRDLYAGIPPETL</sequence>
<comment type="similarity">
    <text evidence="1">Belongs to the class-IV pyridoxal-phosphate-dependent aminotransferase family.</text>
</comment>
<dbReference type="InterPro" id="IPR043132">
    <property type="entry name" value="BCAT-like_C"/>
</dbReference>
<gene>
    <name evidence="2" type="ORF">GCM10010470_64100</name>
</gene>